<evidence type="ECO:0000313" key="1">
    <source>
        <dbReference type="EMBL" id="MBB3021470.1"/>
    </source>
</evidence>
<gene>
    <name evidence="1" type="ORF">FHR70_004566</name>
</gene>
<comment type="caution">
    <text evidence="1">The sequence shown here is derived from an EMBL/GenBank/DDBJ whole genome shotgun (WGS) entry which is preliminary data.</text>
</comment>
<evidence type="ECO:0000313" key="2">
    <source>
        <dbReference type="Proteomes" id="UP000532010"/>
    </source>
</evidence>
<reference evidence="1 2" key="1">
    <citation type="submission" date="2020-08" db="EMBL/GenBank/DDBJ databases">
        <title>The Agave Microbiome: Exploring the role of microbial communities in plant adaptations to desert environments.</title>
        <authorList>
            <person name="Partida-Martinez L.P."/>
        </authorList>
    </citation>
    <scope>NUCLEOTIDE SEQUENCE [LARGE SCALE GENOMIC DNA]</scope>
    <source>
        <strain evidence="1 2">AT3.9</strain>
    </source>
</reference>
<name>A0A7W4YYH4_9HYPH</name>
<keyword evidence="2" id="KW-1185">Reference proteome</keyword>
<accession>A0A7W4YYH4</accession>
<dbReference type="EMBL" id="JACHWB010000010">
    <property type="protein sequence ID" value="MBB3021470.1"/>
    <property type="molecule type" value="Genomic_DNA"/>
</dbReference>
<proteinExistence type="predicted"/>
<organism evidence="1 2">
    <name type="scientific">Microvirga lupini</name>
    <dbReference type="NCBI Taxonomy" id="420324"/>
    <lineage>
        <taxon>Bacteria</taxon>
        <taxon>Pseudomonadati</taxon>
        <taxon>Pseudomonadota</taxon>
        <taxon>Alphaproteobacteria</taxon>
        <taxon>Hyphomicrobiales</taxon>
        <taxon>Methylobacteriaceae</taxon>
        <taxon>Microvirga</taxon>
    </lineage>
</organism>
<dbReference type="RefSeq" id="WP_183454357.1">
    <property type="nucleotide sequence ID" value="NZ_JACHWB010000010.1"/>
</dbReference>
<dbReference type="Proteomes" id="UP000532010">
    <property type="component" value="Unassembled WGS sequence"/>
</dbReference>
<sequence>MISWFRRNETLFNRLVEMARSESTVRRVAADFLRTETEAFEYPQVPEGFTLERWNNYRKLFTKLRLEEGIEFWNRDAVSLYATSYGIVVSGSTKGYVWSAHSPKPLVDSLDPPLPVEGELPGDDYAAYRAINGNWYIFRTMS</sequence>
<protein>
    <submittedName>
        <fullName evidence="1">Uncharacterized protein</fullName>
    </submittedName>
</protein>
<dbReference type="AlphaFoldDB" id="A0A7W4YYH4"/>